<evidence type="ECO:0000256" key="1">
    <source>
        <dbReference type="SAM" id="SignalP"/>
    </source>
</evidence>
<accession>A0A6A6JKJ9</accession>
<reference evidence="2" key="1">
    <citation type="journal article" date="2020" name="Stud. Mycol.">
        <title>101 Dothideomycetes genomes: a test case for predicting lifestyles and emergence of pathogens.</title>
        <authorList>
            <person name="Haridas S."/>
            <person name="Albert R."/>
            <person name="Binder M."/>
            <person name="Bloem J."/>
            <person name="Labutti K."/>
            <person name="Salamov A."/>
            <person name="Andreopoulos B."/>
            <person name="Baker S."/>
            <person name="Barry K."/>
            <person name="Bills G."/>
            <person name="Bluhm B."/>
            <person name="Cannon C."/>
            <person name="Castanera R."/>
            <person name="Culley D."/>
            <person name="Daum C."/>
            <person name="Ezra D."/>
            <person name="Gonzalez J."/>
            <person name="Henrissat B."/>
            <person name="Kuo A."/>
            <person name="Liang C."/>
            <person name="Lipzen A."/>
            <person name="Lutzoni F."/>
            <person name="Magnuson J."/>
            <person name="Mondo S."/>
            <person name="Nolan M."/>
            <person name="Ohm R."/>
            <person name="Pangilinan J."/>
            <person name="Park H.-J."/>
            <person name="Ramirez L."/>
            <person name="Alfaro M."/>
            <person name="Sun H."/>
            <person name="Tritt A."/>
            <person name="Yoshinaga Y."/>
            <person name="Zwiers L.-H."/>
            <person name="Turgeon B."/>
            <person name="Goodwin S."/>
            <person name="Spatafora J."/>
            <person name="Crous P."/>
            <person name="Grigoriev I."/>
        </authorList>
    </citation>
    <scope>NUCLEOTIDE SEQUENCE</scope>
    <source>
        <strain evidence="2">CBS 379.55</strain>
    </source>
</reference>
<dbReference type="Proteomes" id="UP000800097">
    <property type="component" value="Unassembled WGS sequence"/>
</dbReference>
<name>A0A6A6JKJ9_WESOR</name>
<feature type="chain" id="PRO_5025644913" evidence="1">
    <location>
        <begin position="23"/>
        <end position="256"/>
    </location>
</feature>
<keyword evidence="3" id="KW-1185">Reference proteome</keyword>
<dbReference type="AlphaFoldDB" id="A0A6A6JKJ9"/>
<dbReference type="RefSeq" id="XP_033652948.1">
    <property type="nucleotide sequence ID" value="XM_033803043.1"/>
</dbReference>
<dbReference type="OrthoDB" id="3545468at2759"/>
<sequence>MESTSKSKAVVLTVILPGYALAVPKVTVVPLTGGCSALPGYNSTTGIAGPWIARADSTGNSALDGLPLSIAPFTNDGTDRFGFVRHSTDLPKCPLPDANTQVTLPKQPPRLGGGQTVSFRCASSRLQASLPAAQFYPDDPSLEPKYVDLVISTEENWQASFGFNLSPSVPVEAYAHYDESGKRVEGVFLGAAGKTEVALKYNWGGNAGEYYLVRLNGGVEGLVGGEIEKGEGKEKRQDGFPVLDDRDWTGFLKIVG</sequence>
<proteinExistence type="predicted"/>
<protein>
    <submittedName>
        <fullName evidence="2">Uncharacterized protein</fullName>
    </submittedName>
</protein>
<organism evidence="2 3">
    <name type="scientific">Westerdykella ornata</name>
    <dbReference type="NCBI Taxonomy" id="318751"/>
    <lineage>
        <taxon>Eukaryota</taxon>
        <taxon>Fungi</taxon>
        <taxon>Dikarya</taxon>
        <taxon>Ascomycota</taxon>
        <taxon>Pezizomycotina</taxon>
        <taxon>Dothideomycetes</taxon>
        <taxon>Pleosporomycetidae</taxon>
        <taxon>Pleosporales</taxon>
        <taxon>Sporormiaceae</taxon>
        <taxon>Westerdykella</taxon>
    </lineage>
</organism>
<evidence type="ECO:0000313" key="3">
    <source>
        <dbReference type="Proteomes" id="UP000800097"/>
    </source>
</evidence>
<feature type="signal peptide" evidence="1">
    <location>
        <begin position="1"/>
        <end position="22"/>
    </location>
</feature>
<evidence type="ECO:0000313" key="2">
    <source>
        <dbReference type="EMBL" id="KAF2275409.1"/>
    </source>
</evidence>
<dbReference type="EMBL" id="ML986497">
    <property type="protein sequence ID" value="KAF2275409.1"/>
    <property type="molecule type" value="Genomic_DNA"/>
</dbReference>
<dbReference type="GeneID" id="54556218"/>
<gene>
    <name evidence="2" type="ORF">EI97DRAFT_73904</name>
</gene>
<keyword evidence="1" id="KW-0732">Signal</keyword>